<protein>
    <submittedName>
        <fullName evidence="4">Tetratricopeptide repeat protein</fullName>
    </submittedName>
</protein>
<dbReference type="InterPro" id="IPR019734">
    <property type="entry name" value="TPR_rpt"/>
</dbReference>
<dbReference type="PANTHER" id="PTHR10098">
    <property type="entry name" value="RAPSYN-RELATED"/>
    <property type="match status" value="1"/>
</dbReference>
<proteinExistence type="predicted"/>
<dbReference type="SUPFAM" id="SSF52540">
    <property type="entry name" value="P-loop containing nucleoside triphosphate hydrolases"/>
    <property type="match status" value="1"/>
</dbReference>
<keyword evidence="5" id="KW-1185">Reference proteome</keyword>
<dbReference type="InterPro" id="IPR002182">
    <property type="entry name" value="NB-ARC"/>
</dbReference>
<evidence type="ECO:0000313" key="4">
    <source>
        <dbReference type="EMBL" id="NMQ19798.1"/>
    </source>
</evidence>
<dbReference type="Pfam" id="PF13374">
    <property type="entry name" value="TPR_10"/>
    <property type="match status" value="1"/>
</dbReference>
<dbReference type="EMBL" id="SPMZ01000031">
    <property type="protein sequence ID" value="NMQ19798.1"/>
    <property type="molecule type" value="Genomic_DNA"/>
</dbReference>
<feature type="domain" description="NB-ARC" evidence="2">
    <location>
        <begin position="476"/>
        <end position="560"/>
    </location>
</feature>
<keyword evidence="1" id="KW-0802">TPR repeat</keyword>
<dbReference type="InterPro" id="IPR024983">
    <property type="entry name" value="CHAT_dom"/>
</dbReference>
<gene>
    <name evidence="4" type="ORF">E4P82_11675</name>
</gene>
<evidence type="ECO:0000256" key="1">
    <source>
        <dbReference type="PROSITE-ProRule" id="PRU00339"/>
    </source>
</evidence>
<dbReference type="Proteomes" id="UP000760480">
    <property type="component" value="Unassembled WGS sequence"/>
</dbReference>
<dbReference type="Pfam" id="PF13424">
    <property type="entry name" value="TPR_12"/>
    <property type="match status" value="1"/>
</dbReference>
<dbReference type="Pfam" id="PF00931">
    <property type="entry name" value="NB-ARC"/>
    <property type="match status" value="1"/>
</dbReference>
<dbReference type="Gene3D" id="3.40.50.300">
    <property type="entry name" value="P-loop containing nucleotide triphosphate hydrolases"/>
    <property type="match status" value="1"/>
</dbReference>
<organism evidence="4 5">
    <name type="scientific">Candidatus Competibacter phosphatis</name>
    <dbReference type="NCBI Taxonomy" id="221280"/>
    <lineage>
        <taxon>Bacteria</taxon>
        <taxon>Pseudomonadati</taxon>
        <taxon>Pseudomonadota</taxon>
        <taxon>Gammaproteobacteria</taxon>
        <taxon>Candidatus Competibacteraceae</taxon>
        <taxon>Candidatus Competibacter</taxon>
    </lineage>
</organism>
<dbReference type="InterPro" id="IPR011990">
    <property type="entry name" value="TPR-like_helical_dom_sf"/>
</dbReference>
<comment type="caution">
    <text evidence="4">The sequence shown here is derived from an EMBL/GenBank/DDBJ whole genome shotgun (WGS) entry which is preliminary data.</text>
</comment>
<dbReference type="SUPFAM" id="SSF48452">
    <property type="entry name" value="TPR-like"/>
    <property type="match status" value="1"/>
</dbReference>
<evidence type="ECO:0000259" key="2">
    <source>
        <dbReference type="Pfam" id="PF00931"/>
    </source>
</evidence>
<accession>A0ABX1TK75</accession>
<evidence type="ECO:0000259" key="3">
    <source>
        <dbReference type="Pfam" id="PF12770"/>
    </source>
</evidence>
<evidence type="ECO:0000313" key="5">
    <source>
        <dbReference type="Proteomes" id="UP000760480"/>
    </source>
</evidence>
<reference evidence="4 5" key="1">
    <citation type="submission" date="2019-03" db="EMBL/GenBank/DDBJ databases">
        <title>Metabolic reconstructions from genomes of highly enriched 'Candidatus Accumulibacter' and 'Candidatus Competibacter' bioreactor populations.</title>
        <authorList>
            <person name="Annavajhala M.K."/>
            <person name="Welles L."/>
            <person name="Abbas B."/>
            <person name="Sorokin D."/>
            <person name="Park H."/>
            <person name="Van Loosdrecht M."/>
            <person name="Chandran K."/>
        </authorList>
    </citation>
    <scope>NUCLEOTIDE SEQUENCE [LARGE SCALE GENOMIC DNA]</scope>
    <source>
        <strain evidence="4 5">SBR_G</strain>
    </source>
</reference>
<name>A0ABX1TK75_9GAMM</name>
<dbReference type="InterPro" id="IPR027417">
    <property type="entry name" value="P-loop_NTPase"/>
</dbReference>
<feature type="repeat" description="TPR" evidence="1">
    <location>
        <begin position="927"/>
        <end position="960"/>
    </location>
</feature>
<dbReference type="SMART" id="SM00028">
    <property type="entry name" value="TPR"/>
    <property type="match status" value="4"/>
</dbReference>
<dbReference type="PROSITE" id="PS50005">
    <property type="entry name" value="TPR"/>
    <property type="match status" value="2"/>
</dbReference>
<feature type="domain" description="CHAT" evidence="3">
    <location>
        <begin position="148"/>
        <end position="401"/>
    </location>
</feature>
<dbReference type="Pfam" id="PF12770">
    <property type="entry name" value="CHAT"/>
    <property type="match status" value="1"/>
</dbReference>
<feature type="repeat" description="TPR" evidence="1">
    <location>
        <begin position="887"/>
        <end position="920"/>
    </location>
</feature>
<dbReference type="Gene3D" id="1.25.40.10">
    <property type="entry name" value="Tetratricopeptide repeat domain"/>
    <property type="match status" value="1"/>
</dbReference>
<dbReference type="PRINTS" id="PR00364">
    <property type="entry name" value="DISEASERSIST"/>
</dbReference>
<sequence>MYRQCVGVRHPVETIISCISCESLLKDRCTKLGTANMPALIIRHVEASDPPQFQVMRLKDGKTTTPAAIVSPAATPVKDLPNSNLSAELRWYLEEFLWYPFPPVTDRAEHVQDALRGWGEQAFTALFGAGSGRDFYHDAYRDGLENLDLRIASDHPGVLAWPWEALADPQHPGALAHHCRIERRLDRGHDPLPLPEGLPRDRINILFVTARPYEDDVRFRSLSRPVVEWIEQRELPARVTILRPPTFERLREHLRERPAYYHIVHFDGHGGYGVGSVSGDGAPHLFRGPQGLLVFENEHGKPDLVPADRLGALLREYRIPVMVLNACQSAMVDDRAEDAFASVAASLLRAGVRSVAAMAYSLYVSGAEEFLPAFYRRLFETGNMAEGMRAGRQAMLAKDGRVCARGRFPLQDWLVPVVYQQDPPDLSFARAGNRAVIEKPELPPEARDSENPYGFIGRDAALLKLERALRRPPAGILIHGLAGVGKTTLARGLVDWLAATEGLGEGCFWRTFNDIHSSEYVFNQLVAALFGTDAMAANCEQKQAALVEVFRKRRFILVWDNFESATGIPGTTLEARLPEADRRQLRDFLGALRGGASKVIITSRGPETWLGPDRCFLLGLGGLRGEERWEYCATILHDLGLEADQKDAGLKNLMDVLGGHPLAMRALLPRLREVSAKALAERFRGRIPLESGDDSQTRLFAALEFVEEALPVELQPLLLPLGLHERFVDADYLEAMAQQADPRFSRADIERLLAMLAVSGLLRPLGQGIHEMHPALTGFLRARSVVGLDDGQREAWRRAFVNVMGSLADHLASKGLHEQRGPFYWHGVNFLTALAEAEALGMDADFAALTQSLAFHAQNQRDFASAKQRFAALAEHCKQRNNPEGEARAYHQLGRIALERRDFPAAEQWYHQSLAISEKHGNEHGVASVHYQLGRIAEERRDFPAAEQWYGKSLTIKEKHGNEHEAAFTYHQLGIIAQERRDFTAAEQWYLKSLAIKEKHRDKYWAASTYGQLGLLAQSQEHFVEAGRWTIQAIVIFERHQDSLHYARKGIEQFLDIYCHASPGDQTQLRQIWGEAGLEPLFSMGQDSTAAARKE</sequence>